<feature type="domain" description="WCX" evidence="2">
    <location>
        <begin position="219"/>
        <end position="295"/>
    </location>
</feature>
<dbReference type="PANTHER" id="PTHR34580">
    <property type="match status" value="1"/>
</dbReference>
<dbReference type="RefSeq" id="WP_046146591.1">
    <property type="nucleotide sequence ID" value="NZ_KQ033913.1"/>
</dbReference>
<dbReference type="Pfam" id="PF25583">
    <property type="entry name" value="WCX"/>
    <property type="match status" value="1"/>
</dbReference>
<feature type="domain" description="WYL" evidence="1">
    <location>
        <begin position="120"/>
        <end position="188"/>
    </location>
</feature>
<dbReference type="Pfam" id="PF13280">
    <property type="entry name" value="WYL"/>
    <property type="match status" value="1"/>
</dbReference>
<dbReference type="STRING" id="927665.HMPREF1535_02792"/>
<comment type="caution">
    <text evidence="3">The sequence shown here is derived from an EMBL/GenBank/DDBJ whole genome shotgun (WGS) entry which is preliminary data.</text>
</comment>
<dbReference type="PATRIC" id="fig|927665.4.peg.2866"/>
<protein>
    <submittedName>
        <fullName evidence="3">Uncharacterized protein</fullName>
    </submittedName>
</protein>
<reference evidence="3 4" key="1">
    <citation type="submission" date="2013-04" db="EMBL/GenBank/DDBJ databases">
        <title>The Genome Sequence of Parabacteroides goldsteinii DSM 19448.</title>
        <authorList>
            <consortium name="The Broad Institute Genomics Platform"/>
            <person name="Earl A."/>
            <person name="Ward D."/>
            <person name="Feldgarden M."/>
            <person name="Gevers D."/>
            <person name="Martens E."/>
            <person name="Sakamoto M."/>
            <person name="Benno Y."/>
            <person name="Song Y."/>
            <person name="Liu C."/>
            <person name="Lee J."/>
            <person name="Bolanos M."/>
            <person name="Vaisanen M.L."/>
            <person name="Finegold S.M."/>
            <person name="Walker B."/>
            <person name="Young S."/>
            <person name="Zeng Q."/>
            <person name="Gargeya S."/>
            <person name="Fitzgerald M."/>
            <person name="Haas B."/>
            <person name="Abouelleil A."/>
            <person name="Allen A.W."/>
            <person name="Alvarado L."/>
            <person name="Arachchi H.M."/>
            <person name="Berlin A.M."/>
            <person name="Chapman S.B."/>
            <person name="Gainer-Dewar J."/>
            <person name="Goldberg J."/>
            <person name="Griggs A."/>
            <person name="Gujja S."/>
            <person name="Hansen M."/>
            <person name="Howarth C."/>
            <person name="Imamovic A."/>
            <person name="Ireland A."/>
            <person name="Larimer J."/>
            <person name="McCowan C."/>
            <person name="Murphy C."/>
            <person name="Pearson M."/>
            <person name="Poon T.W."/>
            <person name="Priest M."/>
            <person name="Roberts A."/>
            <person name="Saif S."/>
            <person name="Shea T."/>
            <person name="Sisk P."/>
            <person name="Sykes S."/>
            <person name="Wortman J."/>
            <person name="Nusbaum C."/>
            <person name="Birren B."/>
        </authorList>
    </citation>
    <scope>NUCLEOTIDE SEQUENCE [LARGE SCALE GENOMIC DNA]</scope>
    <source>
        <strain evidence="3 4">DSM 19448</strain>
    </source>
</reference>
<dbReference type="InterPro" id="IPR051534">
    <property type="entry name" value="CBASS_pafABC_assoc_protein"/>
</dbReference>
<dbReference type="HOGENOM" id="CLU_041141_6_2_10"/>
<dbReference type="AlphaFoldDB" id="A0A0F5JAY1"/>
<organism evidence="3 4">
    <name type="scientific">Parabacteroides goldsteinii DSM 19448 = WAL 12034</name>
    <dbReference type="NCBI Taxonomy" id="927665"/>
    <lineage>
        <taxon>Bacteria</taxon>
        <taxon>Pseudomonadati</taxon>
        <taxon>Bacteroidota</taxon>
        <taxon>Bacteroidia</taxon>
        <taxon>Bacteroidales</taxon>
        <taxon>Tannerellaceae</taxon>
        <taxon>Parabacteroides</taxon>
    </lineage>
</organism>
<name>A0A0F5JAY1_9BACT</name>
<dbReference type="Proteomes" id="UP000033047">
    <property type="component" value="Unassembled WGS sequence"/>
</dbReference>
<evidence type="ECO:0000259" key="2">
    <source>
        <dbReference type="Pfam" id="PF25583"/>
    </source>
</evidence>
<dbReference type="InterPro" id="IPR026881">
    <property type="entry name" value="WYL_dom"/>
</dbReference>
<evidence type="ECO:0000313" key="4">
    <source>
        <dbReference type="Proteomes" id="UP000033047"/>
    </source>
</evidence>
<evidence type="ECO:0000259" key="1">
    <source>
        <dbReference type="Pfam" id="PF13280"/>
    </source>
</evidence>
<dbReference type="EMBL" id="AQHV01000013">
    <property type="protein sequence ID" value="KKB54670.1"/>
    <property type="molecule type" value="Genomic_DNA"/>
</dbReference>
<sequence length="303" mass="36684">MTKDLFDRYIWLVDTIYRTEKITFEEINERWLRSKLSGGVDIPLRSFHNWRTAIEQIFNINIECNRKGGYYYYIQNVDDLEKDGFRNWLLNTFTVNNLINESHSLKDRILFEEIPSGRQYLTPVIEAMHEGLEIKLYHQSYWYDEPKIYTVQPYCVKVFRQRWYIIGFCKERNAIRIFSLDRIHSLTVLESHFIYPKEFDPAGYFINNFGIIVGEGKVERIRIKVYGLHYYYIRALPLHPSQKEIEATEEYVIFEYLMEPTFDFKQELLSRGAEVEVLSPKFFRNEMFEAVNEMLDRYKYNYL</sequence>
<accession>A0A0F5JAY1</accession>
<proteinExistence type="predicted"/>
<gene>
    <name evidence="3" type="ORF">HMPREF1535_02792</name>
</gene>
<dbReference type="InterPro" id="IPR057727">
    <property type="entry name" value="WCX_dom"/>
</dbReference>
<evidence type="ECO:0000313" key="3">
    <source>
        <dbReference type="EMBL" id="KKB54670.1"/>
    </source>
</evidence>
<dbReference type="PROSITE" id="PS52050">
    <property type="entry name" value="WYL"/>
    <property type="match status" value="1"/>
</dbReference>
<dbReference type="PANTHER" id="PTHR34580:SF9">
    <property type="entry name" value="SLL5097 PROTEIN"/>
    <property type="match status" value="1"/>
</dbReference>